<name>A0AAV7VMI1_PLEWA</name>
<reference evidence="2" key="1">
    <citation type="journal article" date="2022" name="bioRxiv">
        <title>Sequencing and chromosome-scale assembly of the giantPleurodeles waltlgenome.</title>
        <authorList>
            <person name="Brown T."/>
            <person name="Elewa A."/>
            <person name="Iarovenko S."/>
            <person name="Subramanian E."/>
            <person name="Araus A.J."/>
            <person name="Petzold A."/>
            <person name="Susuki M."/>
            <person name="Suzuki K.-i.T."/>
            <person name="Hayashi T."/>
            <person name="Toyoda A."/>
            <person name="Oliveira C."/>
            <person name="Osipova E."/>
            <person name="Leigh N.D."/>
            <person name="Simon A."/>
            <person name="Yun M.H."/>
        </authorList>
    </citation>
    <scope>NUCLEOTIDE SEQUENCE</scope>
    <source>
        <strain evidence="2">20211129_DDA</strain>
        <tissue evidence="2">Liver</tissue>
    </source>
</reference>
<keyword evidence="1" id="KW-0812">Transmembrane</keyword>
<gene>
    <name evidence="2" type="ORF">NDU88_005389</name>
</gene>
<accession>A0AAV7VMI1</accession>
<evidence type="ECO:0000313" key="3">
    <source>
        <dbReference type="Proteomes" id="UP001066276"/>
    </source>
</evidence>
<evidence type="ECO:0000313" key="2">
    <source>
        <dbReference type="EMBL" id="KAJ1201581.1"/>
    </source>
</evidence>
<sequence length="149" mass="16241">MQHLPGPEVPVQIAELLSCGREETTHADLTIEGMTHVLICGIFYFSNLCCVLLWWVPWVTVCVGRNTLHIASEGQRPSEEGFVVCHLQGRADPGGPSLAEHPLQETVGGPETLGRKTTEAQLWTASQQGRGARRILTLLTACILVVAYP</sequence>
<keyword evidence="3" id="KW-1185">Reference proteome</keyword>
<organism evidence="2 3">
    <name type="scientific">Pleurodeles waltl</name>
    <name type="common">Iberian ribbed newt</name>
    <dbReference type="NCBI Taxonomy" id="8319"/>
    <lineage>
        <taxon>Eukaryota</taxon>
        <taxon>Metazoa</taxon>
        <taxon>Chordata</taxon>
        <taxon>Craniata</taxon>
        <taxon>Vertebrata</taxon>
        <taxon>Euteleostomi</taxon>
        <taxon>Amphibia</taxon>
        <taxon>Batrachia</taxon>
        <taxon>Caudata</taxon>
        <taxon>Salamandroidea</taxon>
        <taxon>Salamandridae</taxon>
        <taxon>Pleurodelinae</taxon>
        <taxon>Pleurodeles</taxon>
    </lineage>
</organism>
<dbReference type="AlphaFoldDB" id="A0AAV7VMI1"/>
<dbReference type="Proteomes" id="UP001066276">
    <property type="component" value="Chromosome 2_1"/>
</dbReference>
<keyword evidence="1" id="KW-0472">Membrane</keyword>
<dbReference type="EMBL" id="JANPWB010000003">
    <property type="protein sequence ID" value="KAJ1201581.1"/>
    <property type="molecule type" value="Genomic_DNA"/>
</dbReference>
<feature type="transmembrane region" description="Helical" evidence="1">
    <location>
        <begin position="36"/>
        <end position="56"/>
    </location>
</feature>
<keyword evidence="1" id="KW-1133">Transmembrane helix</keyword>
<proteinExistence type="predicted"/>
<evidence type="ECO:0000256" key="1">
    <source>
        <dbReference type="SAM" id="Phobius"/>
    </source>
</evidence>
<protein>
    <submittedName>
        <fullName evidence="2">Uncharacterized protein</fullName>
    </submittedName>
</protein>
<comment type="caution">
    <text evidence="2">The sequence shown here is derived from an EMBL/GenBank/DDBJ whole genome shotgun (WGS) entry which is preliminary data.</text>
</comment>